<dbReference type="EMBL" id="JAYXHS010000001">
    <property type="protein sequence ID" value="MEC5385691.1"/>
    <property type="molecule type" value="Genomic_DNA"/>
</dbReference>
<evidence type="ECO:0000313" key="14">
    <source>
        <dbReference type="EMBL" id="MEC5385691.1"/>
    </source>
</evidence>
<evidence type="ECO:0000256" key="4">
    <source>
        <dbReference type="ARBA" id="ARBA00011738"/>
    </source>
</evidence>
<reference evidence="14 15" key="1">
    <citation type="submission" date="2024-01" db="EMBL/GenBank/DDBJ databases">
        <title>Uliginosibacterium soil sp. nov.</title>
        <authorList>
            <person name="Lv Y."/>
        </authorList>
    </citation>
    <scope>NUCLEOTIDE SEQUENCE [LARGE SCALE GENOMIC DNA]</scope>
    <source>
        <strain evidence="14 15">H3</strain>
    </source>
</reference>
<dbReference type="PANTHER" id="PTHR31528">
    <property type="entry name" value="4-AMINO-5-HYDROXYMETHYL-2-METHYLPYRIMIDINE PHOSPHATE SYNTHASE THI11-RELATED"/>
    <property type="match status" value="1"/>
</dbReference>
<organism evidence="14 15">
    <name type="scientific">Uliginosibacterium silvisoli</name>
    <dbReference type="NCBI Taxonomy" id="3114758"/>
    <lineage>
        <taxon>Bacteria</taxon>
        <taxon>Pseudomonadati</taxon>
        <taxon>Pseudomonadota</taxon>
        <taxon>Betaproteobacteria</taxon>
        <taxon>Rhodocyclales</taxon>
        <taxon>Zoogloeaceae</taxon>
        <taxon>Uliginosibacterium</taxon>
    </lineage>
</organism>
<evidence type="ECO:0000256" key="8">
    <source>
        <dbReference type="ARBA" id="ARBA00022977"/>
    </source>
</evidence>
<evidence type="ECO:0000256" key="3">
    <source>
        <dbReference type="ARBA" id="ARBA00009406"/>
    </source>
</evidence>
<comment type="pathway">
    <text evidence="2">Cofactor biosynthesis; thiamine diphosphate biosynthesis.</text>
</comment>
<proteinExistence type="inferred from homology"/>
<keyword evidence="6" id="KW-0479">Metal-binding</keyword>
<comment type="function">
    <text evidence="1">Responsible for the formation of the pyrimidine heterocycle in the thiamine biosynthesis pathway. Catalyzes the formation of hydroxymethylpyrimidine phosphate (HMP-P) from histidine and pyridoxal phosphate (PLP). The protein uses PLP and the active site histidine to form HMP-P, generating an inactive enzyme. The enzyme can only undergo a single turnover, which suggests it is a suicide enzyme.</text>
</comment>
<keyword evidence="5" id="KW-0808">Transferase</keyword>
<protein>
    <recommendedName>
        <fullName evidence="10">Thiamine pyrimidine synthase</fullName>
    </recommendedName>
</protein>
<keyword evidence="12" id="KW-0732">Signal</keyword>
<comment type="caution">
    <text evidence="14">The sequence shown here is derived from an EMBL/GenBank/DDBJ whole genome shotgun (WGS) entry which is preliminary data.</text>
</comment>
<dbReference type="SUPFAM" id="SSF53850">
    <property type="entry name" value="Periplasmic binding protein-like II"/>
    <property type="match status" value="1"/>
</dbReference>
<feature type="domain" description="SsuA/THI5-like" evidence="13">
    <location>
        <begin position="51"/>
        <end position="265"/>
    </location>
</feature>
<dbReference type="PANTHER" id="PTHR31528:SF1">
    <property type="entry name" value="4-AMINO-5-HYDROXYMETHYL-2-METHYLPYRIMIDINE PHOSPHATE SYNTHASE THI11-RELATED"/>
    <property type="match status" value="1"/>
</dbReference>
<evidence type="ECO:0000256" key="5">
    <source>
        <dbReference type="ARBA" id="ARBA00022679"/>
    </source>
</evidence>
<comment type="subunit">
    <text evidence="4">Homodimer.</text>
</comment>
<dbReference type="RefSeq" id="WP_327598639.1">
    <property type="nucleotide sequence ID" value="NZ_JAYXHS010000001.1"/>
</dbReference>
<comment type="similarity">
    <text evidence="3">Belongs to the NMT1/THI5 family.</text>
</comment>
<evidence type="ECO:0000256" key="2">
    <source>
        <dbReference type="ARBA" id="ARBA00004948"/>
    </source>
</evidence>
<evidence type="ECO:0000256" key="1">
    <source>
        <dbReference type="ARBA" id="ARBA00003469"/>
    </source>
</evidence>
<dbReference type="Pfam" id="PF09084">
    <property type="entry name" value="NMT1"/>
    <property type="match status" value="1"/>
</dbReference>
<evidence type="ECO:0000256" key="10">
    <source>
        <dbReference type="ARBA" id="ARBA00033171"/>
    </source>
</evidence>
<evidence type="ECO:0000256" key="12">
    <source>
        <dbReference type="SAM" id="SignalP"/>
    </source>
</evidence>
<evidence type="ECO:0000256" key="11">
    <source>
        <dbReference type="ARBA" id="ARBA00048179"/>
    </source>
</evidence>
<keyword evidence="8" id="KW-0784">Thiamine biosynthesis</keyword>
<dbReference type="Gene3D" id="3.40.190.10">
    <property type="entry name" value="Periplasmic binding protein-like II"/>
    <property type="match status" value="2"/>
</dbReference>
<evidence type="ECO:0000256" key="9">
    <source>
        <dbReference type="ARBA" id="ARBA00023004"/>
    </source>
</evidence>
<feature type="chain" id="PRO_5045412302" description="Thiamine pyrimidine synthase" evidence="12">
    <location>
        <begin position="32"/>
        <end position="348"/>
    </location>
</feature>
<dbReference type="Proteomes" id="UP001331561">
    <property type="component" value="Unassembled WGS sequence"/>
</dbReference>
<feature type="signal peptide" evidence="12">
    <location>
        <begin position="1"/>
        <end position="31"/>
    </location>
</feature>
<dbReference type="InterPro" id="IPR015168">
    <property type="entry name" value="SsuA/THI5"/>
</dbReference>
<accession>A0ABU6K2L1</accession>
<dbReference type="InterPro" id="IPR027939">
    <property type="entry name" value="NMT1/THI5"/>
</dbReference>
<keyword evidence="7" id="KW-0663">Pyridoxal phosphate</keyword>
<sequence length="348" mass="36883">MNGMNGLKRTSLKKALGLMVGAAVGFLSAHAAQAATAVKVTLNGPFDGSNAAFFLAQQKGYYTAEGLTVQFDPSGGSGEVATRIGSGAYDFGFGDINVLMEFNAKNPAAAGKGVYMLYYRSPLSVASFAKSNISKPSDLAGRKLGGALTDGAYKLFPAYSDLTGLKPDAVKWEYGDLRLREVMLLKGDVDAVVGFDSTMYFSFVRQGIKPEDIKFLYYSDAGMDIYGNGIVVSKKMLDANPAVVKAFVAATAKGWRDAIANPAAAIAALKTQSALTDEKLETDKLNWLIKNQITTAESRADGMGGIRTARMSKAIDTLTGAFGLPAKPKVEDVFTSAFLPAADIRKLP</sequence>
<gene>
    <name evidence="14" type="ORF">VVD49_08150</name>
</gene>
<evidence type="ECO:0000313" key="15">
    <source>
        <dbReference type="Proteomes" id="UP001331561"/>
    </source>
</evidence>
<evidence type="ECO:0000259" key="13">
    <source>
        <dbReference type="Pfam" id="PF09084"/>
    </source>
</evidence>
<keyword evidence="15" id="KW-1185">Reference proteome</keyword>
<comment type="catalytic activity">
    <reaction evidence="11">
        <text>N(6)-(pyridoxal phosphate)-L-lysyl-[4-amino-5-hydroxymethyl-2-methylpyrimidine phosphate synthase] + L-histidyl-[4-amino-5-hydroxymethyl-2-methylpyrimidine phosphate synthase] + 2 Fe(3+) + 4 H2O = L-lysyl-[4-amino-5-hydroxymethyl-2-methylpyrimidine phosphate synthase] + (2S)-2-amino-5-hydroxy-4-oxopentanoyl-[4-amino-5-hydroxymethyl-2-methylpyrimidine phosphate synthase] + 4-amino-2-methyl-5-(phosphooxymethyl)pyrimidine + 3-oxopropanoate + 2 Fe(2+) + 2 H(+)</text>
        <dbReference type="Rhea" id="RHEA:65756"/>
        <dbReference type="Rhea" id="RHEA-COMP:16892"/>
        <dbReference type="Rhea" id="RHEA-COMP:16893"/>
        <dbReference type="Rhea" id="RHEA-COMP:16894"/>
        <dbReference type="Rhea" id="RHEA-COMP:16895"/>
        <dbReference type="ChEBI" id="CHEBI:15377"/>
        <dbReference type="ChEBI" id="CHEBI:15378"/>
        <dbReference type="ChEBI" id="CHEBI:29033"/>
        <dbReference type="ChEBI" id="CHEBI:29034"/>
        <dbReference type="ChEBI" id="CHEBI:29969"/>
        <dbReference type="ChEBI" id="CHEBI:29979"/>
        <dbReference type="ChEBI" id="CHEBI:33190"/>
        <dbReference type="ChEBI" id="CHEBI:58354"/>
        <dbReference type="ChEBI" id="CHEBI:143915"/>
        <dbReference type="ChEBI" id="CHEBI:157692"/>
    </reaction>
    <physiologicalReaction direction="left-to-right" evidence="11">
        <dbReference type="Rhea" id="RHEA:65757"/>
    </physiologicalReaction>
</comment>
<keyword evidence="9" id="KW-0408">Iron</keyword>
<evidence type="ECO:0000256" key="7">
    <source>
        <dbReference type="ARBA" id="ARBA00022898"/>
    </source>
</evidence>
<name>A0ABU6K2L1_9RHOO</name>
<evidence type="ECO:0000256" key="6">
    <source>
        <dbReference type="ARBA" id="ARBA00022723"/>
    </source>
</evidence>